<accession>W1Q5G3</accession>
<dbReference type="EMBL" id="ACIN03000001">
    <property type="protein sequence ID" value="ESK66500.1"/>
    <property type="molecule type" value="Genomic_DNA"/>
</dbReference>
<dbReference type="Pfam" id="PF22020">
    <property type="entry name" value="RlmL_1st"/>
    <property type="match status" value="1"/>
</dbReference>
<dbReference type="CDD" id="cd11715">
    <property type="entry name" value="THUMP_AdoMetMT"/>
    <property type="match status" value="1"/>
</dbReference>
<dbReference type="HOGENOM" id="CLU_032119_3_1_9"/>
<name>W1Q5G3_ABIDE</name>
<dbReference type="InterPro" id="IPR004114">
    <property type="entry name" value="THUMP_dom"/>
</dbReference>
<protein>
    <recommendedName>
        <fullName evidence="4">THUMP domain-containing protein</fullName>
    </recommendedName>
</protein>
<dbReference type="Proteomes" id="UP000019050">
    <property type="component" value="Unassembled WGS sequence"/>
</dbReference>
<dbReference type="InterPro" id="IPR029063">
    <property type="entry name" value="SAM-dependent_MTases_sf"/>
</dbReference>
<dbReference type="InterPro" id="IPR054170">
    <property type="entry name" value="RlmL_1st"/>
</dbReference>
<dbReference type="AlphaFoldDB" id="W1Q5G3"/>
<evidence type="ECO:0000256" key="2">
    <source>
        <dbReference type="ARBA" id="ARBA00022679"/>
    </source>
</evidence>
<dbReference type="PANTHER" id="PTHR47313">
    <property type="entry name" value="RIBOSOMAL RNA LARGE SUBUNIT METHYLTRANSFERASE K/L"/>
    <property type="match status" value="1"/>
</dbReference>
<dbReference type="PROSITE" id="PS00092">
    <property type="entry name" value="N6_MTASE"/>
    <property type="match status" value="1"/>
</dbReference>
<dbReference type="GO" id="GO:0008990">
    <property type="term" value="F:rRNA (guanine-N2-)-methyltransferase activity"/>
    <property type="evidence" value="ECO:0007669"/>
    <property type="project" value="TreeGrafter"/>
</dbReference>
<dbReference type="Pfam" id="PF01170">
    <property type="entry name" value="UPF0020"/>
    <property type="match status" value="1"/>
</dbReference>
<dbReference type="eggNOG" id="COG0116">
    <property type="taxonomic scope" value="Bacteria"/>
</dbReference>
<comment type="caution">
    <text evidence="5">The sequence shown here is derived from an EMBL/GenBank/DDBJ whole genome shotgun (WGS) entry which is preliminary data.</text>
</comment>
<evidence type="ECO:0000256" key="1">
    <source>
        <dbReference type="ARBA" id="ARBA00022603"/>
    </source>
</evidence>
<keyword evidence="6" id="KW-1185">Reference proteome</keyword>
<dbReference type="InterPro" id="IPR000241">
    <property type="entry name" value="RlmKL-like_Mtase"/>
</dbReference>
<dbReference type="PROSITE" id="PS51165">
    <property type="entry name" value="THUMP"/>
    <property type="match status" value="1"/>
</dbReference>
<feature type="domain" description="THUMP" evidence="4">
    <location>
        <begin position="44"/>
        <end position="155"/>
    </location>
</feature>
<dbReference type="SMART" id="SM00981">
    <property type="entry name" value="THUMP"/>
    <property type="match status" value="1"/>
</dbReference>
<dbReference type="STRING" id="592010.GCWU000182_000189"/>
<dbReference type="GeneID" id="84816355"/>
<evidence type="ECO:0000313" key="6">
    <source>
        <dbReference type="Proteomes" id="UP000019050"/>
    </source>
</evidence>
<evidence type="ECO:0000256" key="3">
    <source>
        <dbReference type="PROSITE-ProRule" id="PRU00529"/>
    </source>
</evidence>
<proteinExistence type="predicted"/>
<dbReference type="Pfam" id="PF02926">
    <property type="entry name" value="THUMP"/>
    <property type="match status" value="1"/>
</dbReference>
<dbReference type="PANTHER" id="PTHR47313:SF1">
    <property type="entry name" value="RIBOSOMAL RNA LARGE SUBUNIT METHYLTRANSFERASE K_L"/>
    <property type="match status" value="1"/>
</dbReference>
<evidence type="ECO:0000313" key="5">
    <source>
        <dbReference type="EMBL" id="ESK66500.1"/>
    </source>
</evidence>
<keyword evidence="2" id="KW-0808">Transferase</keyword>
<keyword evidence="1" id="KW-0489">Methyltransferase</keyword>
<dbReference type="GO" id="GO:0003723">
    <property type="term" value="F:RNA binding"/>
    <property type="evidence" value="ECO:0007669"/>
    <property type="project" value="UniProtKB-UniRule"/>
</dbReference>
<dbReference type="SUPFAM" id="SSF53335">
    <property type="entry name" value="S-adenosyl-L-methionine-dependent methyltransferases"/>
    <property type="match status" value="1"/>
</dbReference>
<organism evidence="5 6">
    <name type="scientific">Abiotrophia defectiva ATCC 49176</name>
    <dbReference type="NCBI Taxonomy" id="592010"/>
    <lineage>
        <taxon>Bacteria</taxon>
        <taxon>Bacillati</taxon>
        <taxon>Bacillota</taxon>
        <taxon>Bacilli</taxon>
        <taxon>Lactobacillales</taxon>
        <taxon>Aerococcaceae</taxon>
        <taxon>Abiotrophia</taxon>
    </lineage>
</organism>
<dbReference type="GO" id="GO:0070043">
    <property type="term" value="F:rRNA (guanine-N7-)-methyltransferase activity"/>
    <property type="evidence" value="ECO:0007669"/>
    <property type="project" value="TreeGrafter"/>
</dbReference>
<dbReference type="Gene3D" id="3.40.50.150">
    <property type="entry name" value="Vaccinia Virus protein VP39"/>
    <property type="match status" value="1"/>
</dbReference>
<sequence length="385" mass="43500">MKNYNLLATVAAGIESVTAQELKQLGYQVQTENGRVRFTGNVQDIAKTNLWLRTADRIKIEFASFQAKTFEALYDLTYALPWEDILPLDANFPVSGKSVKSQLHSVPNCQKIVKKAIASRLMSYYHRRTNLPETGAVYPIEVSLVKDQVSLTLDTSGTSLFKRGYRVEKGAAPLKENMAAALVMLTTWYPDRPLYDPCCGSGTIAIEAALIGRNTAPGLKREFAAEHWTSLDPNCQVWQQARQEAQAQAKPDVMMDIEACDIDHRMVEIAKANAQEAGVADTISFKQMQLKDYRPKVDYGILIANPPYGDRMLTEEQVHTLYADMGKLYSQMPTWSKYILTSDEAFETYYGAKATKKRKLYNGALKVDYYQYWGERKPRQASHDK</sequence>
<evidence type="ECO:0000259" key="4">
    <source>
        <dbReference type="PROSITE" id="PS51165"/>
    </source>
</evidence>
<keyword evidence="3" id="KW-0694">RNA-binding</keyword>
<reference evidence="5" key="1">
    <citation type="submission" date="2013-06" db="EMBL/GenBank/DDBJ databases">
        <authorList>
            <person name="Weinstock G."/>
            <person name="Sodergren E."/>
            <person name="Clifton S."/>
            <person name="Fulton L."/>
            <person name="Fulton B."/>
            <person name="Courtney L."/>
            <person name="Fronick C."/>
            <person name="Harrison M."/>
            <person name="Strong C."/>
            <person name="Farmer C."/>
            <person name="Delahaunty K."/>
            <person name="Markovic C."/>
            <person name="Hall O."/>
            <person name="Minx P."/>
            <person name="Tomlinson C."/>
            <person name="Mitreva M."/>
            <person name="Nelson J."/>
            <person name="Hou S."/>
            <person name="Wollam A."/>
            <person name="Pepin K.H."/>
            <person name="Johnson M."/>
            <person name="Bhonagiri V."/>
            <person name="Nash W.E."/>
            <person name="Warren W."/>
            <person name="Chinwalla A."/>
            <person name="Mardis E.R."/>
            <person name="Wilson R.K."/>
        </authorList>
    </citation>
    <scope>NUCLEOTIDE SEQUENCE [LARGE SCALE GENOMIC DNA]</scope>
    <source>
        <strain evidence="5">ATCC 49176</strain>
    </source>
</reference>
<dbReference type="Gene3D" id="3.30.2130.30">
    <property type="match status" value="1"/>
</dbReference>
<dbReference type="InterPro" id="IPR002052">
    <property type="entry name" value="DNA_methylase_N6_adenine_CS"/>
</dbReference>
<gene>
    <name evidence="5" type="ORF">GCWU000182_000189</name>
</gene>
<dbReference type="OrthoDB" id="9809404at2"/>
<dbReference type="RefSeq" id="WP_023390848.1">
    <property type="nucleotide sequence ID" value="NZ_KI535340.1"/>
</dbReference>